<feature type="compositionally biased region" description="Basic and acidic residues" evidence="1">
    <location>
        <begin position="1"/>
        <end position="10"/>
    </location>
</feature>
<organism evidence="2 3">
    <name type="scientific">Kitasatospora phosalacinea</name>
    <dbReference type="NCBI Taxonomy" id="2065"/>
    <lineage>
        <taxon>Bacteria</taxon>
        <taxon>Bacillati</taxon>
        <taxon>Actinomycetota</taxon>
        <taxon>Actinomycetes</taxon>
        <taxon>Kitasatosporales</taxon>
        <taxon>Streptomycetaceae</taxon>
        <taxon>Kitasatospora</taxon>
    </lineage>
</organism>
<name>A0A9W6PR19_9ACTN</name>
<evidence type="ECO:0000313" key="3">
    <source>
        <dbReference type="Proteomes" id="UP001165143"/>
    </source>
</evidence>
<reference evidence="2" key="1">
    <citation type="submission" date="2023-02" db="EMBL/GenBank/DDBJ databases">
        <title>Kitasatospora phosalacinea NBRC 14362.</title>
        <authorList>
            <person name="Ichikawa N."/>
            <person name="Sato H."/>
            <person name="Tonouchi N."/>
        </authorList>
    </citation>
    <scope>NUCLEOTIDE SEQUENCE</scope>
    <source>
        <strain evidence="2">NBRC 14362</strain>
    </source>
</reference>
<accession>A0A9W6PR19</accession>
<feature type="region of interest" description="Disordered" evidence="1">
    <location>
        <begin position="1"/>
        <end position="40"/>
    </location>
</feature>
<sequence>MGRIRVDETLAGRVLPGSTRRPAWWPDGRSDPPPTGSDRYRVDMHREERPAAPHRVMRQDDNGNRFLLARGLGRAEAEALAAEFEARGHKQLYWVEPEEPEEPERPAGPA</sequence>
<evidence type="ECO:0000256" key="1">
    <source>
        <dbReference type="SAM" id="MobiDB-lite"/>
    </source>
</evidence>
<comment type="caution">
    <text evidence="2">The sequence shown here is derived from an EMBL/GenBank/DDBJ whole genome shotgun (WGS) entry which is preliminary data.</text>
</comment>
<gene>
    <name evidence="2" type="ORF">Kpho01_74180</name>
</gene>
<evidence type="ECO:0008006" key="4">
    <source>
        <dbReference type="Google" id="ProtNLM"/>
    </source>
</evidence>
<proteinExistence type="predicted"/>
<dbReference type="EMBL" id="BSRX01000081">
    <property type="protein sequence ID" value="GLW59408.1"/>
    <property type="molecule type" value="Genomic_DNA"/>
</dbReference>
<evidence type="ECO:0000313" key="2">
    <source>
        <dbReference type="EMBL" id="GLW59408.1"/>
    </source>
</evidence>
<dbReference type="Proteomes" id="UP001165143">
    <property type="component" value="Unassembled WGS sequence"/>
</dbReference>
<dbReference type="AlphaFoldDB" id="A0A9W6PR19"/>
<protein>
    <recommendedName>
        <fullName evidence="4">SPOR domain-containing protein</fullName>
    </recommendedName>
</protein>